<dbReference type="Proteomes" id="UP000568106">
    <property type="component" value="Unassembled WGS sequence"/>
</dbReference>
<keyword evidence="3" id="KW-1185">Reference proteome</keyword>
<proteinExistence type="predicted"/>
<sequence>MKAASTVALALVLVVSPIHAKDKLAPLPTSVIAAKTVYIDNQTGHSEIADRAYDELSKWGRFKILKDAKDADLVLRFTTNTNGRPTPPGNDIDVSPTPVVFSVRDQANNELWSVSKNKPFHSQTRLDIDEFKKRIEEQEKGN</sequence>
<organism evidence="2 3">
    <name type="scientific">Tunturiibacter empetritectus</name>
    <dbReference type="NCBI Taxonomy" id="3069691"/>
    <lineage>
        <taxon>Bacteria</taxon>
        <taxon>Pseudomonadati</taxon>
        <taxon>Acidobacteriota</taxon>
        <taxon>Terriglobia</taxon>
        <taxon>Terriglobales</taxon>
        <taxon>Acidobacteriaceae</taxon>
        <taxon>Tunturiibacter</taxon>
    </lineage>
</organism>
<accession>A0A7W8IFJ7</accession>
<name>A0A7W8IFJ7_9BACT</name>
<gene>
    <name evidence="2" type="ORF">HDF09_000061</name>
</gene>
<feature type="signal peptide" evidence="1">
    <location>
        <begin position="1"/>
        <end position="20"/>
    </location>
</feature>
<protein>
    <submittedName>
        <fullName evidence="2">Uncharacterized protein</fullName>
    </submittedName>
</protein>
<evidence type="ECO:0000256" key="1">
    <source>
        <dbReference type="SAM" id="SignalP"/>
    </source>
</evidence>
<feature type="chain" id="PRO_5031211202" evidence="1">
    <location>
        <begin position="21"/>
        <end position="142"/>
    </location>
</feature>
<reference evidence="2" key="1">
    <citation type="submission" date="2020-08" db="EMBL/GenBank/DDBJ databases">
        <title>Genomic Encyclopedia of Type Strains, Phase IV (KMG-V): Genome sequencing to study the core and pangenomes of soil and plant-associated prokaryotes.</title>
        <authorList>
            <person name="Whitman W."/>
        </authorList>
    </citation>
    <scope>NUCLEOTIDE SEQUENCE [LARGE SCALE GENOMIC DNA]</scope>
    <source>
        <strain evidence="2">M8UP27</strain>
    </source>
</reference>
<comment type="caution">
    <text evidence="2">The sequence shown here is derived from an EMBL/GenBank/DDBJ whole genome shotgun (WGS) entry which is preliminary data.</text>
</comment>
<keyword evidence="1" id="KW-0732">Signal</keyword>
<evidence type="ECO:0000313" key="2">
    <source>
        <dbReference type="EMBL" id="MBB5315411.1"/>
    </source>
</evidence>
<dbReference type="AlphaFoldDB" id="A0A7W8IFJ7"/>
<dbReference type="EMBL" id="JACHDY010000001">
    <property type="protein sequence ID" value="MBB5315411.1"/>
    <property type="molecule type" value="Genomic_DNA"/>
</dbReference>
<evidence type="ECO:0000313" key="3">
    <source>
        <dbReference type="Proteomes" id="UP000568106"/>
    </source>
</evidence>